<evidence type="ECO:0008006" key="4">
    <source>
        <dbReference type="Google" id="ProtNLM"/>
    </source>
</evidence>
<gene>
    <name evidence="2" type="ORF">CBR_g6678</name>
</gene>
<protein>
    <recommendedName>
        <fullName evidence="4">Secreted protein</fullName>
    </recommendedName>
</protein>
<comment type="caution">
    <text evidence="2">The sequence shown here is derived from an EMBL/GenBank/DDBJ whole genome shotgun (WGS) entry which is preliminary data.</text>
</comment>
<dbReference type="AlphaFoldDB" id="A0A388KKH2"/>
<dbReference type="Gramene" id="GBG70552">
    <property type="protein sequence ID" value="GBG70552"/>
    <property type="gene ID" value="CBR_g6678"/>
</dbReference>
<keyword evidence="1" id="KW-0732">Signal</keyword>
<keyword evidence="3" id="KW-1185">Reference proteome</keyword>
<sequence>MATTILFVVVVGCAADGGVVATAEVAPRPPARTGFADLIKGVVALVSNAGNDLGDEVCLYHDRGVCNAHSTCTWCVAWAVPSDCYITAQAVSLPSGVFDCDKIKRGASGEVETEDLIRMP</sequence>
<evidence type="ECO:0000313" key="2">
    <source>
        <dbReference type="EMBL" id="GBG70552.1"/>
    </source>
</evidence>
<organism evidence="2 3">
    <name type="scientific">Chara braunii</name>
    <name type="common">Braun's stonewort</name>
    <dbReference type="NCBI Taxonomy" id="69332"/>
    <lineage>
        <taxon>Eukaryota</taxon>
        <taxon>Viridiplantae</taxon>
        <taxon>Streptophyta</taxon>
        <taxon>Charophyceae</taxon>
        <taxon>Charales</taxon>
        <taxon>Characeae</taxon>
        <taxon>Chara</taxon>
    </lineage>
</organism>
<evidence type="ECO:0000256" key="1">
    <source>
        <dbReference type="SAM" id="SignalP"/>
    </source>
</evidence>
<dbReference type="Proteomes" id="UP000265515">
    <property type="component" value="Unassembled WGS sequence"/>
</dbReference>
<accession>A0A388KKH2</accession>
<feature type="chain" id="PRO_5017390321" description="Secreted protein" evidence="1">
    <location>
        <begin position="22"/>
        <end position="120"/>
    </location>
</feature>
<evidence type="ECO:0000313" key="3">
    <source>
        <dbReference type="Proteomes" id="UP000265515"/>
    </source>
</evidence>
<dbReference type="EMBL" id="BFEA01000132">
    <property type="protein sequence ID" value="GBG70552.1"/>
    <property type="molecule type" value="Genomic_DNA"/>
</dbReference>
<name>A0A388KKH2_CHABU</name>
<feature type="signal peptide" evidence="1">
    <location>
        <begin position="1"/>
        <end position="21"/>
    </location>
</feature>
<proteinExistence type="predicted"/>
<reference evidence="2 3" key="1">
    <citation type="journal article" date="2018" name="Cell">
        <title>The Chara Genome: Secondary Complexity and Implications for Plant Terrestrialization.</title>
        <authorList>
            <person name="Nishiyama T."/>
            <person name="Sakayama H."/>
            <person name="Vries J.D."/>
            <person name="Buschmann H."/>
            <person name="Saint-Marcoux D."/>
            <person name="Ullrich K.K."/>
            <person name="Haas F.B."/>
            <person name="Vanderstraeten L."/>
            <person name="Becker D."/>
            <person name="Lang D."/>
            <person name="Vosolsobe S."/>
            <person name="Rombauts S."/>
            <person name="Wilhelmsson P.K.I."/>
            <person name="Janitza P."/>
            <person name="Kern R."/>
            <person name="Heyl A."/>
            <person name="Rumpler F."/>
            <person name="Villalobos L.I.A.C."/>
            <person name="Clay J.M."/>
            <person name="Skokan R."/>
            <person name="Toyoda A."/>
            <person name="Suzuki Y."/>
            <person name="Kagoshima H."/>
            <person name="Schijlen E."/>
            <person name="Tajeshwar N."/>
            <person name="Catarino B."/>
            <person name="Hetherington A.J."/>
            <person name="Saltykova A."/>
            <person name="Bonnot C."/>
            <person name="Breuninger H."/>
            <person name="Symeonidi A."/>
            <person name="Radhakrishnan G.V."/>
            <person name="Van Nieuwerburgh F."/>
            <person name="Deforce D."/>
            <person name="Chang C."/>
            <person name="Karol K.G."/>
            <person name="Hedrich R."/>
            <person name="Ulvskov P."/>
            <person name="Glockner G."/>
            <person name="Delwiche C.F."/>
            <person name="Petrasek J."/>
            <person name="Van de Peer Y."/>
            <person name="Friml J."/>
            <person name="Beilby M."/>
            <person name="Dolan L."/>
            <person name="Kohara Y."/>
            <person name="Sugano S."/>
            <person name="Fujiyama A."/>
            <person name="Delaux P.-M."/>
            <person name="Quint M."/>
            <person name="TheiBen G."/>
            <person name="Hagemann M."/>
            <person name="Harholt J."/>
            <person name="Dunand C."/>
            <person name="Zachgo S."/>
            <person name="Langdale J."/>
            <person name="Maumus F."/>
            <person name="Straeten D.V.D."/>
            <person name="Gould S.B."/>
            <person name="Rensing S.A."/>
        </authorList>
    </citation>
    <scope>NUCLEOTIDE SEQUENCE [LARGE SCALE GENOMIC DNA]</scope>
    <source>
        <strain evidence="2 3">S276</strain>
    </source>
</reference>